<dbReference type="KEGG" id="spg:SpyM3_1260"/>
<organism evidence="1 2">
    <name type="scientific">Streptococcus pyogenes serotype M3 (strain ATCC BAA-595 / MGAS315)</name>
    <dbReference type="NCBI Taxonomy" id="198466"/>
    <lineage>
        <taxon>Bacteria</taxon>
        <taxon>Bacillati</taxon>
        <taxon>Bacillota</taxon>
        <taxon>Bacilli</taxon>
        <taxon>Lactobacillales</taxon>
        <taxon>Streptococcaceae</taxon>
        <taxon>Streptococcus</taxon>
    </lineage>
</organism>
<accession>A0A0H2UWJ6</accession>
<evidence type="ECO:0008006" key="3">
    <source>
        <dbReference type="Google" id="ProtNLM"/>
    </source>
</evidence>
<dbReference type="HOGENOM" id="CLU_3173499_0_0_9"/>
<dbReference type="RefSeq" id="WP_002986888.1">
    <property type="nucleotide sequence ID" value="NC_004070.1"/>
</dbReference>
<sequence length="49" mass="5437">MPEDLIKQLEAGSEFLAKTCLHSKIIITVDGIRLVETKEFHPVSGTLLD</sequence>
<name>A0A0H2UWJ6_STRP3</name>
<dbReference type="AlphaFoldDB" id="A0A0H2UWJ6"/>
<reference evidence="1 2" key="1">
    <citation type="journal article" date="2002" name="Proc. Natl. Acad. Sci. U.S.A.">
        <title>Genome sequence of a serotype M3 strain of group A Streptococcus: phage-encoded toxins, the high-virulence phenotype, and clone emergence.</title>
        <authorList>
            <person name="Beres S.B."/>
            <person name="Sylva G.L."/>
            <person name="Barbian K.D."/>
            <person name="Lei B."/>
            <person name="Hoff J.S."/>
            <person name="Mammarella N.D."/>
            <person name="Liu M.Y."/>
            <person name="Smoot J.C."/>
            <person name="Porcella S.F."/>
            <person name="Parkins L.D."/>
            <person name="Campbell D.S."/>
            <person name="Smith T.M."/>
            <person name="McCormick J.K."/>
            <person name="Leung D.Y."/>
            <person name="Schlievert P.M."/>
            <person name="Musser J.M."/>
        </authorList>
    </citation>
    <scope>NUCLEOTIDE SEQUENCE [LARGE SCALE GENOMIC DNA]</scope>
    <source>
        <strain evidence="2">ATCC BAA-595 / MGAS315</strain>
    </source>
</reference>
<gene>
    <name evidence="1" type="ordered locus">SpyM3_1260</name>
</gene>
<dbReference type="Proteomes" id="UP000000564">
    <property type="component" value="Chromosome"/>
</dbReference>
<evidence type="ECO:0000313" key="2">
    <source>
        <dbReference type="Proteomes" id="UP000000564"/>
    </source>
</evidence>
<protein>
    <recommendedName>
        <fullName evidence="3">Phage protein</fullName>
    </recommendedName>
</protein>
<dbReference type="EMBL" id="AE014074">
    <property type="protein sequence ID" value="AAM79867.1"/>
    <property type="molecule type" value="Genomic_DNA"/>
</dbReference>
<evidence type="ECO:0000313" key="1">
    <source>
        <dbReference type="EMBL" id="AAM79867.1"/>
    </source>
</evidence>
<dbReference type="GeneID" id="69901638"/>
<proteinExistence type="predicted"/>